<dbReference type="EMBL" id="AVNC01000015">
    <property type="protein sequence ID" value="EQK42786.1"/>
    <property type="molecule type" value="Genomic_DNA"/>
</dbReference>
<evidence type="ECO:0008006" key="3">
    <source>
        <dbReference type="Google" id="ProtNLM"/>
    </source>
</evidence>
<comment type="caution">
    <text evidence="1">The sequence shown here is derived from an EMBL/GenBank/DDBJ whole genome shotgun (WGS) entry which is preliminary data.</text>
</comment>
<dbReference type="AlphaFoldDB" id="T4VPU9"/>
<reference evidence="1 2" key="1">
    <citation type="submission" date="2013-06" db="EMBL/GenBank/DDBJ databases">
        <authorList>
            <person name="Walk S."/>
            <person name="Aronoff D."/>
            <person name="Young V.Y."/>
            <person name="Marsh J."/>
            <person name="Harrison L."/>
            <person name="Daugherty S.C."/>
            <person name="Shefchek K.A."/>
            <person name="Hine E.E."/>
            <person name="Tallon L.J."/>
            <person name="Sadzewicz L.K."/>
            <person name="Rasko D.A."/>
        </authorList>
    </citation>
    <scope>NUCLEOTIDE SEQUENCE [LARGE SCALE GENOMIC DNA]</scope>
    <source>
        <strain evidence="1 2">ATCC 638</strain>
    </source>
</reference>
<evidence type="ECO:0000313" key="1">
    <source>
        <dbReference type="EMBL" id="EQK42786.1"/>
    </source>
</evidence>
<organism evidence="1 2">
    <name type="scientific">Paraclostridium bifermentans ATCC 638 = DSM 14991</name>
    <dbReference type="NCBI Taxonomy" id="1233171"/>
    <lineage>
        <taxon>Bacteria</taxon>
        <taxon>Bacillati</taxon>
        <taxon>Bacillota</taxon>
        <taxon>Clostridia</taxon>
        <taxon>Peptostreptococcales</taxon>
        <taxon>Peptostreptococcaceae</taxon>
        <taxon>Paraclostridium</taxon>
    </lineage>
</organism>
<dbReference type="PATRIC" id="fig|1233171.3.peg.1621"/>
<name>T4VPU9_PARBF</name>
<dbReference type="Proteomes" id="UP000015688">
    <property type="component" value="Unassembled WGS sequence"/>
</dbReference>
<proteinExistence type="predicted"/>
<protein>
    <recommendedName>
        <fullName evidence="3">XkdX family protein</fullName>
    </recommendedName>
</protein>
<dbReference type="GeneID" id="67472577"/>
<dbReference type="RefSeq" id="WP_021432900.1">
    <property type="nucleotide sequence ID" value="NZ_AVNC01000015.1"/>
</dbReference>
<accession>T4VPU9</accession>
<evidence type="ECO:0000313" key="2">
    <source>
        <dbReference type="Proteomes" id="UP000015688"/>
    </source>
</evidence>
<dbReference type="InterPro" id="IPR010022">
    <property type="entry name" value="XkdX"/>
</dbReference>
<gene>
    <name evidence="1" type="ORF">C672_1730</name>
</gene>
<sequence length="54" mass="6463">MMNWLGFDKIEYFYNTKMSNGERLWSIEQVKVAVVREKISPEEFKKITGEDYIA</sequence>
<dbReference type="Pfam" id="PF09693">
    <property type="entry name" value="Phage_XkdX"/>
    <property type="match status" value="1"/>
</dbReference>